<comment type="caution">
    <text evidence="1">The sequence shown here is derived from an EMBL/GenBank/DDBJ whole genome shotgun (WGS) entry which is preliminary data.</text>
</comment>
<dbReference type="OrthoDB" id="7545917at2759"/>
<evidence type="ECO:0000313" key="1">
    <source>
        <dbReference type="EMBL" id="KMQ88848.1"/>
    </source>
</evidence>
<name>A0A0J7KEC7_LASNI</name>
<evidence type="ECO:0000313" key="2">
    <source>
        <dbReference type="Proteomes" id="UP000036403"/>
    </source>
</evidence>
<sequence length="132" mass="15587">MKTKEDPVLKDLLENEDSALFLEKRCEIRQQARKAIAKIQEENKHSYNKRRKKPNTYKEDDLVAIKRTQSGPRLKFAAKYFGPYRIKQVLRDDRYVVQKIDEGEGPRITSAAADNMKPWSDPIEDVILYFLW</sequence>
<dbReference type="AlphaFoldDB" id="A0A0J7KEC7"/>
<protein>
    <submittedName>
        <fullName evidence="1">Uncharacterized protein</fullName>
    </submittedName>
</protein>
<dbReference type="PaxDb" id="67767-A0A0J7KEC7"/>
<dbReference type="Proteomes" id="UP000036403">
    <property type="component" value="Unassembled WGS sequence"/>
</dbReference>
<organism evidence="1 2">
    <name type="scientific">Lasius niger</name>
    <name type="common">Black garden ant</name>
    <dbReference type="NCBI Taxonomy" id="67767"/>
    <lineage>
        <taxon>Eukaryota</taxon>
        <taxon>Metazoa</taxon>
        <taxon>Ecdysozoa</taxon>
        <taxon>Arthropoda</taxon>
        <taxon>Hexapoda</taxon>
        <taxon>Insecta</taxon>
        <taxon>Pterygota</taxon>
        <taxon>Neoptera</taxon>
        <taxon>Endopterygota</taxon>
        <taxon>Hymenoptera</taxon>
        <taxon>Apocrita</taxon>
        <taxon>Aculeata</taxon>
        <taxon>Formicoidea</taxon>
        <taxon>Formicidae</taxon>
        <taxon>Formicinae</taxon>
        <taxon>Lasius</taxon>
        <taxon>Lasius</taxon>
    </lineage>
</organism>
<proteinExistence type="predicted"/>
<dbReference type="EMBL" id="LBMM01008471">
    <property type="protein sequence ID" value="KMQ88848.1"/>
    <property type="molecule type" value="Genomic_DNA"/>
</dbReference>
<keyword evidence="2" id="KW-1185">Reference proteome</keyword>
<accession>A0A0J7KEC7</accession>
<reference evidence="1 2" key="1">
    <citation type="submission" date="2015-04" db="EMBL/GenBank/DDBJ databases">
        <title>Lasius niger genome sequencing.</title>
        <authorList>
            <person name="Konorov E.A."/>
            <person name="Nikitin M.A."/>
            <person name="Kirill M.V."/>
            <person name="Chang P."/>
        </authorList>
    </citation>
    <scope>NUCLEOTIDE SEQUENCE [LARGE SCALE GENOMIC DNA]</scope>
    <source>
        <tissue evidence="1">Whole</tissue>
    </source>
</reference>
<gene>
    <name evidence="1" type="ORF">RF55_11596</name>
</gene>